<dbReference type="InterPro" id="IPR028994">
    <property type="entry name" value="Integrin_alpha_N"/>
</dbReference>
<gene>
    <name evidence="2" type="ORF">AAH991_23380</name>
</gene>
<proteinExistence type="predicted"/>
<dbReference type="InterPro" id="IPR013517">
    <property type="entry name" value="FG-GAP"/>
</dbReference>
<keyword evidence="1" id="KW-0732">Signal</keyword>
<evidence type="ECO:0000256" key="1">
    <source>
        <dbReference type="ARBA" id="ARBA00022729"/>
    </source>
</evidence>
<dbReference type="Pfam" id="PF13517">
    <property type="entry name" value="FG-GAP_3"/>
    <property type="match status" value="1"/>
</dbReference>
<evidence type="ECO:0000313" key="2">
    <source>
        <dbReference type="EMBL" id="MEN3538077.1"/>
    </source>
</evidence>
<sequence>MDGDGRDDYLAVDQSSGSAHLWLNVGADRAGDRWADQGVIDSGTGTGVRTGGPQVAFADLDGDGKDDYLAVDPATGAAHAWLNRGAHTTGDHWLDGGVVASGTNTGVATSGRRAYLADLNTDRRADYLAVDPNNGDIRGWLNDGAVTVGDHWIGLGTIATGNGRNGGAGD</sequence>
<keyword evidence="3" id="KW-1185">Reference proteome</keyword>
<protein>
    <submittedName>
        <fullName evidence="2">FG-GAP-like repeat-containing protein</fullName>
    </submittedName>
</protein>
<organism evidence="2 3">
    <name type="scientific">Microbispora maris</name>
    <dbReference type="NCBI Taxonomy" id="3144104"/>
    <lineage>
        <taxon>Bacteria</taxon>
        <taxon>Bacillati</taxon>
        <taxon>Actinomycetota</taxon>
        <taxon>Actinomycetes</taxon>
        <taxon>Streptosporangiales</taxon>
        <taxon>Streptosporangiaceae</taxon>
        <taxon>Microbispora</taxon>
    </lineage>
</organism>
<comment type="caution">
    <text evidence="2">The sequence shown here is derived from an EMBL/GenBank/DDBJ whole genome shotgun (WGS) entry which is preliminary data.</text>
</comment>
<dbReference type="RefSeq" id="WP_346228029.1">
    <property type="nucleotide sequence ID" value="NZ_JBDJAW010000020.1"/>
</dbReference>
<reference evidence="2 3" key="1">
    <citation type="submission" date="2024-05" db="EMBL/GenBank/DDBJ databases">
        <title>Microbispora sp.ZYX-F-249.</title>
        <authorList>
            <person name="Xie H."/>
        </authorList>
    </citation>
    <scope>NUCLEOTIDE SEQUENCE [LARGE SCALE GENOMIC DNA]</scope>
    <source>
        <strain evidence="2 3">ZYX-F-249</strain>
    </source>
</reference>
<evidence type="ECO:0000313" key="3">
    <source>
        <dbReference type="Proteomes" id="UP001447516"/>
    </source>
</evidence>
<dbReference type="SUPFAM" id="SSF69318">
    <property type="entry name" value="Integrin alpha N-terminal domain"/>
    <property type="match status" value="1"/>
</dbReference>
<dbReference type="Proteomes" id="UP001447516">
    <property type="component" value="Unassembled WGS sequence"/>
</dbReference>
<dbReference type="EMBL" id="JBDJAW010000020">
    <property type="protein sequence ID" value="MEN3538077.1"/>
    <property type="molecule type" value="Genomic_DNA"/>
</dbReference>
<name>A0ABV0ATB7_9ACTN</name>
<accession>A0ABV0ATB7</accession>